<protein>
    <recommendedName>
        <fullName evidence="2">UPF0102 protein V2H41_02300</fullName>
    </recommendedName>
</protein>
<evidence type="ECO:0000313" key="3">
    <source>
        <dbReference type="EMBL" id="MEE6186097.1"/>
    </source>
</evidence>
<keyword evidence="4" id="KW-1185">Reference proteome</keyword>
<organism evidence="3 4">
    <name type="scientific">Niabella digestorum</name>
    <dbReference type="NCBI Taxonomy" id="3117701"/>
    <lineage>
        <taxon>Bacteria</taxon>
        <taxon>Pseudomonadati</taxon>
        <taxon>Bacteroidota</taxon>
        <taxon>Chitinophagia</taxon>
        <taxon>Chitinophagales</taxon>
        <taxon>Chitinophagaceae</taxon>
        <taxon>Niabella</taxon>
    </lineage>
</organism>
<dbReference type="Gene3D" id="3.40.1350.10">
    <property type="match status" value="1"/>
</dbReference>
<reference evidence="3 4" key="1">
    <citation type="submission" date="2024-01" db="EMBL/GenBank/DDBJ databases">
        <title>Niabella digestum sp. nov., isolated from waste digestion system.</title>
        <authorList>
            <person name="Zhang L."/>
        </authorList>
    </citation>
    <scope>NUCLEOTIDE SEQUENCE [LARGE SCALE GENOMIC DNA]</scope>
    <source>
        <strain evidence="3 4">A18</strain>
    </source>
</reference>
<dbReference type="SUPFAM" id="SSF52980">
    <property type="entry name" value="Restriction endonuclease-like"/>
    <property type="match status" value="1"/>
</dbReference>
<dbReference type="Proteomes" id="UP001357452">
    <property type="component" value="Unassembled WGS sequence"/>
</dbReference>
<dbReference type="HAMAP" id="MF_00048">
    <property type="entry name" value="UPF0102"/>
    <property type="match status" value="1"/>
</dbReference>
<dbReference type="CDD" id="cd20736">
    <property type="entry name" value="PoNe_Nuclease"/>
    <property type="match status" value="1"/>
</dbReference>
<comment type="similarity">
    <text evidence="1 2">Belongs to the UPF0102 family.</text>
</comment>
<dbReference type="Pfam" id="PF02021">
    <property type="entry name" value="UPF0102"/>
    <property type="match status" value="1"/>
</dbReference>
<dbReference type="InterPro" id="IPR011856">
    <property type="entry name" value="tRNA_endonuc-like_dom_sf"/>
</dbReference>
<dbReference type="RefSeq" id="WP_330973500.1">
    <property type="nucleotide sequence ID" value="NZ_JAZGLY010000001.1"/>
</dbReference>
<name>A0ABU7RDN1_9BACT</name>
<accession>A0ABU7RDN1</accession>
<evidence type="ECO:0000256" key="2">
    <source>
        <dbReference type="HAMAP-Rule" id="MF_00048"/>
    </source>
</evidence>
<dbReference type="InterPro" id="IPR011335">
    <property type="entry name" value="Restrct_endonuc-II-like"/>
</dbReference>
<evidence type="ECO:0000256" key="1">
    <source>
        <dbReference type="ARBA" id="ARBA00006738"/>
    </source>
</evidence>
<dbReference type="EMBL" id="JAZGLY010000001">
    <property type="protein sequence ID" value="MEE6186097.1"/>
    <property type="molecule type" value="Genomic_DNA"/>
</dbReference>
<dbReference type="PANTHER" id="PTHR34039:SF1">
    <property type="entry name" value="UPF0102 PROTEIN YRAN"/>
    <property type="match status" value="1"/>
</dbReference>
<dbReference type="InterPro" id="IPR003509">
    <property type="entry name" value="UPF0102_YraN-like"/>
</dbReference>
<proteinExistence type="inferred from homology"/>
<comment type="caution">
    <text evidence="3">The sequence shown here is derived from an EMBL/GenBank/DDBJ whole genome shotgun (WGS) entry which is preliminary data.</text>
</comment>
<sequence length="118" mass="13721">MAAHNQLGKAGEAMAVKFFTQKGYLIVCRNWRYGRHEIDIIATKDNKLHFIEVKTRSSSRYGYPEESVTAKKFASLKAAADAYLFQHPGYKWIQYDVLSITLHKNRPPEYFLLEDVFM</sequence>
<gene>
    <name evidence="3" type="ORF">V2H41_02300</name>
</gene>
<dbReference type="PANTHER" id="PTHR34039">
    <property type="entry name" value="UPF0102 PROTEIN YRAN"/>
    <property type="match status" value="1"/>
</dbReference>
<evidence type="ECO:0000313" key="4">
    <source>
        <dbReference type="Proteomes" id="UP001357452"/>
    </source>
</evidence>